<name>A0ABT3K2D6_9PROT</name>
<evidence type="ECO:0000313" key="1">
    <source>
        <dbReference type="EMBL" id="MCW4589576.1"/>
    </source>
</evidence>
<dbReference type="RefSeq" id="WP_171791288.1">
    <property type="nucleotide sequence ID" value="NZ_JABJWD010000082.1"/>
</dbReference>
<evidence type="ECO:0000313" key="2">
    <source>
        <dbReference type="Proteomes" id="UP001526337"/>
    </source>
</evidence>
<gene>
    <name evidence="1" type="ORF">NO263_03170</name>
</gene>
<sequence length="59" mass="6375">MHKTPVAGKSGAQYSAAVPPPVNPFANPDIVKKFLVKLFPKKLQKNAAFLEKAGTQKLL</sequence>
<reference evidence="1 2" key="1">
    <citation type="submission" date="2022-07" db="EMBL/GenBank/DDBJ databases">
        <title>Genome stability of Gluconacetobacter entanii AV429.</title>
        <authorList>
            <person name="Trcek J."/>
            <person name="Cepec E."/>
        </authorList>
    </citation>
    <scope>NUCLEOTIDE SEQUENCE [LARGE SCALE GENOMIC DNA]</scope>
    <source>
        <strain evidence="1 2">AV429_2022</strain>
    </source>
</reference>
<keyword evidence="2" id="KW-1185">Reference proteome</keyword>
<dbReference type="EMBL" id="JANGSQ010000083">
    <property type="protein sequence ID" value="MCW4589576.1"/>
    <property type="molecule type" value="Genomic_DNA"/>
</dbReference>
<comment type="caution">
    <text evidence="1">The sequence shown here is derived from an EMBL/GenBank/DDBJ whole genome shotgun (WGS) entry which is preliminary data.</text>
</comment>
<dbReference type="Proteomes" id="UP001526337">
    <property type="component" value="Unassembled WGS sequence"/>
</dbReference>
<accession>A0ABT3K2D6</accession>
<proteinExistence type="predicted"/>
<organism evidence="1 2">
    <name type="scientific">Gluconacetobacter entanii</name>
    <dbReference type="NCBI Taxonomy" id="108528"/>
    <lineage>
        <taxon>Bacteria</taxon>
        <taxon>Pseudomonadati</taxon>
        <taxon>Pseudomonadota</taxon>
        <taxon>Alphaproteobacteria</taxon>
        <taxon>Acetobacterales</taxon>
        <taxon>Acetobacteraceae</taxon>
        <taxon>Gluconacetobacter</taxon>
    </lineage>
</organism>
<protein>
    <submittedName>
        <fullName evidence="1">Uncharacterized protein</fullName>
    </submittedName>
</protein>